<comment type="caution">
    <text evidence="2">The sequence shown here is derived from an EMBL/GenBank/DDBJ whole genome shotgun (WGS) entry which is preliminary data.</text>
</comment>
<keyword evidence="1" id="KW-0812">Transmembrane</keyword>
<dbReference type="AlphaFoldDB" id="A0A8T9BQA5"/>
<reference evidence="2 3" key="1">
    <citation type="submission" date="2018-05" db="EMBL/GenBank/DDBJ databases">
        <title>Genome sequencing and assembly of the regulated plant pathogen Lachnellula willkommii and related sister species for the development of diagnostic species identification markers.</title>
        <authorList>
            <person name="Giroux E."/>
            <person name="Bilodeau G."/>
        </authorList>
    </citation>
    <scope>NUCLEOTIDE SEQUENCE [LARGE SCALE GENOMIC DNA]</scope>
    <source>
        <strain evidence="2 3">CBS 268.59</strain>
    </source>
</reference>
<name>A0A8T9BQA5_9HELO</name>
<keyword evidence="3" id="KW-1185">Reference proteome</keyword>
<proteinExistence type="predicted"/>
<accession>A0A8T9BQA5</accession>
<organism evidence="2 3">
    <name type="scientific">Lachnellula suecica</name>
    <dbReference type="NCBI Taxonomy" id="602035"/>
    <lineage>
        <taxon>Eukaryota</taxon>
        <taxon>Fungi</taxon>
        <taxon>Dikarya</taxon>
        <taxon>Ascomycota</taxon>
        <taxon>Pezizomycotina</taxon>
        <taxon>Leotiomycetes</taxon>
        <taxon>Helotiales</taxon>
        <taxon>Lachnaceae</taxon>
        <taxon>Lachnellula</taxon>
    </lineage>
</organism>
<gene>
    <name evidence="2" type="ORF">LSUE1_G010221</name>
</gene>
<keyword evidence="1" id="KW-1133">Transmembrane helix</keyword>
<evidence type="ECO:0000313" key="2">
    <source>
        <dbReference type="EMBL" id="TVY52599.1"/>
    </source>
</evidence>
<dbReference type="Proteomes" id="UP000469558">
    <property type="component" value="Unassembled WGS sequence"/>
</dbReference>
<evidence type="ECO:0000313" key="3">
    <source>
        <dbReference type="Proteomes" id="UP000469558"/>
    </source>
</evidence>
<evidence type="ECO:0000256" key="1">
    <source>
        <dbReference type="SAM" id="Phobius"/>
    </source>
</evidence>
<sequence>MTHSTSLSPSAADSKVNITASDVDLELGATPMSTNSTSVFYKTRGGVDPYPCRATQKRLRREQKLARAKCACWANMSKNSRKAIIVGSLVVFIAVITVMAIMISKATGSGVYGKHGATNAAIS</sequence>
<keyword evidence="1" id="KW-0472">Membrane</keyword>
<protein>
    <submittedName>
        <fullName evidence="2">Uncharacterized protein</fullName>
    </submittedName>
</protein>
<dbReference type="EMBL" id="QGMK01003480">
    <property type="protein sequence ID" value="TVY52599.1"/>
    <property type="molecule type" value="Genomic_DNA"/>
</dbReference>
<feature type="transmembrane region" description="Helical" evidence="1">
    <location>
        <begin position="83"/>
        <end position="103"/>
    </location>
</feature>